<dbReference type="Pfam" id="PF01740">
    <property type="entry name" value="STAS"/>
    <property type="match status" value="1"/>
</dbReference>
<evidence type="ECO:0000313" key="2">
    <source>
        <dbReference type="EMBL" id="MFC7371367.1"/>
    </source>
</evidence>
<feature type="domain" description="STAS" evidence="1">
    <location>
        <begin position="14"/>
        <end position="107"/>
    </location>
</feature>
<dbReference type="InterPro" id="IPR036513">
    <property type="entry name" value="STAS_dom_sf"/>
</dbReference>
<dbReference type="Proteomes" id="UP001596549">
    <property type="component" value="Unassembled WGS sequence"/>
</dbReference>
<accession>A0ABW2NNJ7</accession>
<dbReference type="RefSeq" id="WP_379748465.1">
    <property type="nucleotide sequence ID" value="NZ_JBHTCP010000013.1"/>
</dbReference>
<organism evidence="2 3">
    <name type="scientific">Fictibacillus iocasae</name>
    <dbReference type="NCBI Taxonomy" id="2715437"/>
    <lineage>
        <taxon>Bacteria</taxon>
        <taxon>Bacillati</taxon>
        <taxon>Bacillota</taxon>
        <taxon>Bacilli</taxon>
        <taxon>Bacillales</taxon>
        <taxon>Fictibacillaceae</taxon>
        <taxon>Fictibacillus</taxon>
    </lineage>
</organism>
<gene>
    <name evidence="2" type="ORF">ACFQPF_06745</name>
</gene>
<dbReference type="InterPro" id="IPR051932">
    <property type="entry name" value="Bact_StressResp_Reg"/>
</dbReference>
<dbReference type="SUPFAM" id="SSF52091">
    <property type="entry name" value="SpoIIaa-like"/>
    <property type="match status" value="1"/>
</dbReference>
<proteinExistence type="predicted"/>
<dbReference type="PANTHER" id="PTHR33745:SF8">
    <property type="entry name" value="BLUE-LIGHT PHOTORECEPTOR"/>
    <property type="match status" value="1"/>
</dbReference>
<sequence length="122" mass="13477">MLQDLSVPILKIWKDTIALPLIGSFDDERAERMITSVLNECTSSRIRYVLISLVGLHSFDDGIKRTIQNLSDCLHLLGAQCIIIGISTELAITIQSLDSSIPTFATAHAGLEHILELQKYAI</sequence>
<dbReference type="CDD" id="cd07041">
    <property type="entry name" value="STAS_RsbR_RsbS_like"/>
    <property type="match status" value="1"/>
</dbReference>
<name>A0ABW2NNJ7_9BACL</name>
<evidence type="ECO:0000313" key="3">
    <source>
        <dbReference type="Proteomes" id="UP001596549"/>
    </source>
</evidence>
<reference evidence="3" key="1">
    <citation type="journal article" date="2019" name="Int. J. Syst. Evol. Microbiol.">
        <title>The Global Catalogue of Microorganisms (GCM) 10K type strain sequencing project: providing services to taxonomists for standard genome sequencing and annotation.</title>
        <authorList>
            <consortium name="The Broad Institute Genomics Platform"/>
            <consortium name="The Broad Institute Genome Sequencing Center for Infectious Disease"/>
            <person name="Wu L."/>
            <person name="Ma J."/>
        </authorList>
    </citation>
    <scope>NUCLEOTIDE SEQUENCE [LARGE SCALE GENOMIC DNA]</scope>
    <source>
        <strain evidence="3">NBRC 106396</strain>
    </source>
</reference>
<dbReference type="EMBL" id="JBHTCP010000013">
    <property type="protein sequence ID" value="MFC7371367.1"/>
    <property type="molecule type" value="Genomic_DNA"/>
</dbReference>
<protein>
    <submittedName>
        <fullName evidence="2">STAS domain-containing protein</fullName>
    </submittedName>
</protein>
<dbReference type="PANTHER" id="PTHR33745">
    <property type="entry name" value="RSBT ANTAGONIST PROTEIN RSBS-RELATED"/>
    <property type="match status" value="1"/>
</dbReference>
<dbReference type="Gene3D" id="3.30.750.24">
    <property type="entry name" value="STAS domain"/>
    <property type="match status" value="1"/>
</dbReference>
<comment type="caution">
    <text evidence="2">The sequence shown here is derived from an EMBL/GenBank/DDBJ whole genome shotgun (WGS) entry which is preliminary data.</text>
</comment>
<evidence type="ECO:0000259" key="1">
    <source>
        <dbReference type="Pfam" id="PF01740"/>
    </source>
</evidence>
<dbReference type="InterPro" id="IPR002645">
    <property type="entry name" value="STAS_dom"/>
</dbReference>
<keyword evidence="3" id="KW-1185">Reference proteome</keyword>